<sequence length="119" mass="13614">MITGNFALLVGIDPDAVDAWYLGIYIDAFDWVEITNTRGMSQFADGGIVGTKPYTSSAAYIDKMSHYCGTCFYNKAKKTVDKACPFNSLYWNFYDRHEDKLGNNPRIGMMYKVWHKMKP</sequence>
<dbReference type="Proteomes" id="UP000474567">
    <property type="component" value="Unassembled WGS sequence"/>
</dbReference>
<dbReference type="Gene3D" id="1.10.579.10">
    <property type="entry name" value="DNA Cyclobutane Dipyrimidine Photolyase, subunit A, domain 3"/>
    <property type="match status" value="1"/>
</dbReference>
<comment type="caution">
    <text evidence="1">The sequence shown here is derived from an EMBL/GenBank/DDBJ whole genome shotgun (WGS) entry which is preliminary data.</text>
</comment>
<keyword evidence="1" id="KW-0456">Lyase</keyword>
<organism evidence="1 2">
    <name type="scientific">Flavobacterium collinsii</name>
    <dbReference type="NCBI Taxonomy" id="1114861"/>
    <lineage>
        <taxon>Bacteria</taxon>
        <taxon>Pseudomonadati</taxon>
        <taxon>Bacteroidota</taxon>
        <taxon>Flavobacteriia</taxon>
        <taxon>Flavobacteriales</taxon>
        <taxon>Flavobacteriaceae</taxon>
        <taxon>Flavobacterium</taxon>
    </lineage>
</organism>
<dbReference type="RefSeq" id="WP_317168232.1">
    <property type="nucleotide sequence ID" value="NZ_CADCST010000136.1"/>
</dbReference>
<reference evidence="1 2" key="1">
    <citation type="submission" date="2020-02" db="EMBL/GenBank/DDBJ databases">
        <authorList>
            <person name="Criscuolo A."/>
        </authorList>
    </citation>
    <scope>NUCLEOTIDE SEQUENCE [LARGE SCALE GENOMIC DNA]</scope>
    <source>
        <strain evidence="1">CECT7796</strain>
    </source>
</reference>
<accession>A0ABN7EQ55</accession>
<keyword evidence="2" id="KW-1185">Reference proteome</keyword>
<dbReference type="InterPro" id="IPR052551">
    <property type="entry name" value="UV-DNA_repair_photolyase"/>
</dbReference>
<gene>
    <name evidence="1" type="primary">phrB_1</name>
    <name evidence="1" type="ORF">FLACOL7796_04291</name>
</gene>
<name>A0ABN7EQ55_9FLAO</name>
<dbReference type="EMBL" id="CADCST010000136">
    <property type="protein sequence ID" value="CAA9202463.1"/>
    <property type="molecule type" value="Genomic_DNA"/>
</dbReference>
<dbReference type="GO" id="GO:0003914">
    <property type="term" value="F:DNA (6-4) photolyase activity"/>
    <property type="evidence" value="ECO:0007669"/>
    <property type="project" value="UniProtKB-EC"/>
</dbReference>
<dbReference type="SUPFAM" id="SSF48173">
    <property type="entry name" value="Cryptochrome/photolyase FAD-binding domain"/>
    <property type="match status" value="1"/>
</dbReference>
<dbReference type="InterPro" id="IPR036134">
    <property type="entry name" value="Crypto/Photolyase_FAD-like_sf"/>
</dbReference>
<dbReference type="PANTHER" id="PTHR38657:SF1">
    <property type="entry name" value="SLR1343 PROTEIN"/>
    <property type="match status" value="1"/>
</dbReference>
<dbReference type="PANTHER" id="PTHR38657">
    <property type="entry name" value="SLR1343 PROTEIN"/>
    <property type="match status" value="1"/>
</dbReference>
<evidence type="ECO:0000313" key="1">
    <source>
        <dbReference type="EMBL" id="CAA9202463.1"/>
    </source>
</evidence>
<proteinExistence type="predicted"/>
<dbReference type="Gene3D" id="1.10.10.1710">
    <property type="entry name" value="Deoxyribodipyrimidine photolyase-related"/>
    <property type="match status" value="1"/>
</dbReference>
<evidence type="ECO:0000313" key="2">
    <source>
        <dbReference type="Proteomes" id="UP000474567"/>
    </source>
</evidence>
<protein>
    <submittedName>
        <fullName evidence="1">(6-4) photolyase</fullName>
        <ecNumber evidence="1">4.1.99.13</ecNumber>
    </submittedName>
</protein>
<dbReference type="EC" id="4.1.99.13" evidence="1"/>